<evidence type="ECO:0000313" key="2">
    <source>
        <dbReference type="EMBL" id="CAE0032753.1"/>
    </source>
</evidence>
<name>A0A7S2Z964_9RHOD</name>
<sequence length="376" mass="42466">MDERSKALSDVTATPKMAQVGSDMMSSGGVGALMSPSRWMQTPPVRGSNSFPMQQSYNGPEMSPQLVVMGSGVGMTPYVEMFGHQILPSPGPDISFTPSFPVVPAQPPQQASVRKSAIKDEFQRWTQDERNQRTPSMMTPILGTQQTLTETPISSVGSKHSLSPQFSQQVQQTAPQRQRYMKVDYGMTPPPQAYPYAPALVGNIPSYPMPMQHLQPPPGTQFEYFDAETKEEPMFARDYHPAYMRQPMPYHEDYYQQMPPGEKLKREQAYGAEAEISSMHRPRTGVTIARKEDASTPAEDDNVVDKQLLKQIRSRDAASKQRSRQKDYLIKLERDNVKFKERVDTLVQQNERLRLDIRMKTGPDRARPPSQARGKK</sequence>
<gene>
    <name evidence="2" type="ORF">RMAR00112_LOCUS693</name>
</gene>
<protein>
    <recommendedName>
        <fullName evidence="3">BZIP domain-containing protein</fullName>
    </recommendedName>
</protein>
<accession>A0A7S2Z964</accession>
<dbReference type="EMBL" id="HBHW01000871">
    <property type="protein sequence ID" value="CAE0032753.1"/>
    <property type="molecule type" value="Transcribed_RNA"/>
</dbReference>
<reference evidence="2" key="1">
    <citation type="submission" date="2021-01" db="EMBL/GenBank/DDBJ databases">
        <authorList>
            <person name="Corre E."/>
            <person name="Pelletier E."/>
            <person name="Niang G."/>
            <person name="Scheremetjew M."/>
            <person name="Finn R."/>
            <person name="Kale V."/>
            <person name="Holt S."/>
            <person name="Cochrane G."/>
            <person name="Meng A."/>
            <person name="Brown T."/>
            <person name="Cohen L."/>
        </authorList>
    </citation>
    <scope>NUCLEOTIDE SEQUENCE</scope>
    <source>
        <strain evidence="2">CCMP 769</strain>
    </source>
</reference>
<proteinExistence type="predicted"/>
<evidence type="ECO:0008006" key="3">
    <source>
        <dbReference type="Google" id="ProtNLM"/>
    </source>
</evidence>
<organism evidence="2">
    <name type="scientific">Rhodosorus marinus</name>
    <dbReference type="NCBI Taxonomy" id="101924"/>
    <lineage>
        <taxon>Eukaryota</taxon>
        <taxon>Rhodophyta</taxon>
        <taxon>Stylonematophyceae</taxon>
        <taxon>Stylonematales</taxon>
        <taxon>Stylonemataceae</taxon>
        <taxon>Rhodosorus</taxon>
    </lineage>
</organism>
<feature type="compositionally biased region" description="Basic and acidic residues" evidence="1">
    <location>
        <begin position="354"/>
        <end position="367"/>
    </location>
</feature>
<dbReference type="CDD" id="cd14686">
    <property type="entry name" value="bZIP"/>
    <property type="match status" value="1"/>
</dbReference>
<feature type="region of interest" description="Disordered" evidence="1">
    <location>
        <begin position="1"/>
        <end position="38"/>
    </location>
</feature>
<feature type="region of interest" description="Disordered" evidence="1">
    <location>
        <begin position="354"/>
        <end position="376"/>
    </location>
</feature>
<evidence type="ECO:0000256" key="1">
    <source>
        <dbReference type="SAM" id="MobiDB-lite"/>
    </source>
</evidence>
<dbReference type="AlphaFoldDB" id="A0A7S2Z964"/>